<dbReference type="PANTHER" id="PTHR24421">
    <property type="entry name" value="NITRATE/NITRITE SENSOR PROTEIN NARX-RELATED"/>
    <property type="match status" value="1"/>
</dbReference>
<evidence type="ECO:0000256" key="4">
    <source>
        <dbReference type="ARBA" id="ARBA00022553"/>
    </source>
</evidence>
<dbReference type="Pfam" id="PF02518">
    <property type="entry name" value="HATPase_c"/>
    <property type="match status" value="1"/>
</dbReference>
<dbReference type="PROSITE" id="PS50885">
    <property type="entry name" value="HAMP"/>
    <property type="match status" value="1"/>
</dbReference>
<dbReference type="EC" id="2.7.13.3" evidence="3"/>
<comment type="catalytic activity">
    <reaction evidence="1">
        <text>ATP + protein L-histidine = ADP + protein N-phospho-L-histidine.</text>
        <dbReference type="EC" id="2.7.13.3"/>
    </reaction>
</comment>
<comment type="caution">
    <text evidence="11">The sequence shown here is derived from an EMBL/GenBank/DDBJ whole genome shotgun (WGS) entry which is preliminary data.</text>
</comment>
<dbReference type="Gene3D" id="1.20.5.1930">
    <property type="match status" value="1"/>
</dbReference>
<keyword evidence="8" id="KW-1133">Transmembrane helix</keyword>
<dbReference type="AlphaFoldDB" id="A0A2W5K3L9"/>
<evidence type="ECO:0000256" key="6">
    <source>
        <dbReference type="ARBA" id="ARBA00022777"/>
    </source>
</evidence>
<dbReference type="EMBL" id="QFPO01000015">
    <property type="protein sequence ID" value="PZQ11676.1"/>
    <property type="molecule type" value="Genomic_DNA"/>
</dbReference>
<dbReference type="Pfam" id="PF07730">
    <property type="entry name" value="HisKA_3"/>
    <property type="match status" value="1"/>
</dbReference>
<dbReference type="InterPro" id="IPR003594">
    <property type="entry name" value="HATPase_dom"/>
</dbReference>
<keyword evidence="8" id="KW-0812">Transmembrane</keyword>
<proteinExistence type="predicted"/>
<dbReference type="Proteomes" id="UP000249046">
    <property type="component" value="Unassembled WGS sequence"/>
</dbReference>
<evidence type="ECO:0000256" key="3">
    <source>
        <dbReference type="ARBA" id="ARBA00012438"/>
    </source>
</evidence>
<dbReference type="InterPro" id="IPR005467">
    <property type="entry name" value="His_kinase_dom"/>
</dbReference>
<dbReference type="Gene3D" id="3.30.565.10">
    <property type="entry name" value="Histidine kinase-like ATPase, C-terminal domain"/>
    <property type="match status" value="1"/>
</dbReference>
<evidence type="ECO:0000313" key="12">
    <source>
        <dbReference type="Proteomes" id="UP000249046"/>
    </source>
</evidence>
<evidence type="ECO:0000313" key="11">
    <source>
        <dbReference type="EMBL" id="PZQ11676.1"/>
    </source>
</evidence>
<keyword evidence="5" id="KW-0808">Transferase</keyword>
<dbReference type="InterPro" id="IPR011712">
    <property type="entry name" value="Sig_transdc_His_kin_sub3_dim/P"/>
</dbReference>
<comment type="subcellular location">
    <subcellularLocation>
        <location evidence="2">Membrane</location>
    </subcellularLocation>
</comment>
<dbReference type="PANTHER" id="PTHR24421:SF58">
    <property type="entry name" value="SIGNAL TRANSDUCTION HISTIDINE-PROTEIN KINASE_PHOSPHATASE UHPB"/>
    <property type="match status" value="1"/>
</dbReference>
<dbReference type="CDD" id="cd16917">
    <property type="entry name" value="HATPase_UhpB-NarQ-NarX-like"/>
    <property type="match status" value="1"/>
</dbReference>
<evidence type="ECO:0000256" key="1">
    <source>
        <dbReference type="ARBA" id="ARBA00000085"/>
    </source>
</evidence>
<keyword evidence="7" id="KW-0902">Two-component regulatory system</keyword>
<keyword evidence="6 11" id="KW-0418">Kinase</keyword>
<keyword evidence="8" id="KW-0472">Membrane</keyword>
<keyword evidence="4" id="KW-0597">Phosphoprotein</keyword>
<dbReference type="GO" id="GO:0000155">
    <property type="term" value="F:phosphorelay sensor kinase activity"/>
    <property type="evidence" value="ECO:0007669"/>
    <property type="project" value="InterPro"/>
</dbReference>
<gene>
    <name evidence="11" type="ORF">DI564_14285</name>
</gene>
<accession>A0A2W5K3L9</accession>
<dbReference type="PROSITE" id="PS50109">
    <property type="entry name" value="HIS_KIN"/>
    <property type="match status" value="1"/>
</dbReference>
<evidence type="ECO:0000256" key="7">
    <source>
        <dbReference type="ARBA" id="ARBA00023012"/>
    </source>
</evidence>
<feature type="domain" description="Histidine kinase" evidence="9">
    <location>
        <begin position="252"/>
        <end position="454"/>
    </location>
</feature>
<protein>
    <recommendedName>
        <fullName evidence="3">histidine kinase</fullName>
        <ecNumber evidence="3">2.7.13.3</ecNumber>
    </recommendedName>
</protein>
<feature type="domain" description="HAMP" evidence="10">
    <location>
        <begin position="177"/>
        <end position="229"/>
    </location>
</feature>
<dbReference type="GO" id="GO:0016020">
    <property type="term" value="C:membrane"/>
    <property type="evidence" value="ECO:0007669"/>
    <property type="project" value="UniProtKB-SubCell"/>
</dbReference>
<dbReference type="SUPFAM" id="SSF55874">
    <property type="entry name" value="ATPase domain of HSP90 chaperone/DNA topoisomerase II/histidine kinase"/>
    <property type="match status" value="1"/>
</dbReference>
<evidence type="ECO:0000256" key="8">
    <source>
        <dbReference type="SAM" id="Phobius"/>
    </source>
</evidence>
<organism evidence="11 12">
    <name type="scientific">Rhodanobacter denitrificans</name>
    <dbReference type="NCBI Taxonomy" id="666685"/>
    <lineage>
        <taxon>Bacteria</taxon>
        <taxon>Pseudomonadati</taxon>
        <taxon>Pseudomonadota</taxon>
        <taxon>Gammaproteobacteria</taxon>
        <taxon>Lysobacterales</taxon>
        <taxon>Rhodanobacteraceae</taxon>
        <taxon>Rhodanobacter</taxon>
    </lineage>
</organism>
<evidence type="ECO:0000256" key="5">
    <source>
        <dbReference type="ARBA" id="ARBA00022679"/>
    </source>
</evidence>
<feature type="transmembrane region" description="Helical" evidence="8">
    <location>
        <begin position="155"/>
        <end position="176"/>
    </location>
</feature>
<dbReference type="SMART" id="SM00387">
    <property type="entry name" value="HATPase_c"/>
    <property type="match status" value="1"/>
</dbReference>
<evidence type="ECO:0000256" key="2">
    <source>
        <dbReference type="ARBA" id="ARBA00004370"/>
    </source>
</evidence>
<evidence type="ECO:0000259" key="9">
    <source>
        <dbReference type="PROSITE" id="PS50109"/>
    </source>
</evidence>
<name>A0A2W5K3L9_9GAMM</name>
<dbReference type="InterPro" id="IPR050482">
    <property type="entry name" value="Sensor_HK_TwoCompSys"/>
</dbReference>
<sequence length="460" mass="51022">MDMSRFLMGRIAAVSAAIFCAALVFALWRAQFDVALEERGASDVARAFEHLSALQDAPAERIDTHIAALREIVASDRMRHLQLRLADATGRELIAPPEAVPLSWLERSFVALLPPESAQTSAATWVIRRDEGVRFVATFMLNPASEQDEALDDTLGLLGTLFGYGVLTLIAVFWALRRALAPLQPIHVAIGHYRDADYAWRVPALPMRELDAVGQALNHMAGALDQAQEARRTLSLKLLGVQEEERTYIARELHDELGQVLTAMRADVAWLQRRVDGDADVEEVMRGLATSCGRLQEGVRDLLDRLRPQDTGVGDGPVPLRALLDRLMQSWRERPGQQAELTLSFDERVEPVADDLALTLYRMTQEALTNAMRYAGARRVAVSLRLDADQRLRWQVEDDGVGIDALERALHRGNGLAGISERVWAHHGEIEIQPRHAGSERPGVRLSARFPVGRTGSARS</sequence>
<dbReference type="InterPro" id="IPR003660">
    <property type="entry name" value="HAMP_dom"/>
</dbReference>
<dbReference type="InterPro" id="IPR036890">
    <property type="entry name" value="HATPase_C_sf"/>
</dbReference>
<reference evidence="11 12" key="1">
    <citation type="submission" date="2017-08" db="EMBL/GenBank/DDBJ databases">
        <title>Infants hospitalized years apart are colonized by the same room-sourced microbial strains.</title>
        <authorList>
            <person name="Brooks B."/>
            <person name="Olm M.R."/>
            <person name="Firek B.A."/>
            <person name="Baker R."/>
            <person name="Thomas B.C."/>
            <person name="Morowitz M.J."/>
            <person name="Banfield J.F."/>
        </authorList>
    </citation>
    <scope>NUCLEOTIDE SEQUENCE [LARGE SCALE GENOMIC DNA]</scope>
    <source>
        <strain evidence="11">S2_005_003_R2_42</strain>
    </source>
</reference>
<evidence type="ECO:0000259" key="10">
    <source>
        <dbReference type="PROSITE" id="PS50885"/>
    </source>
</evidence>
<dbReference type="GO" id="GO:0046983">
    <property type="term" value="F:protein dimerization activity"/>
    <property type="evidence" value="ECO:0007669"/>
    <property type="project" value="InterPro"/>
</dbReference>